<protein>
    <recommendedName>
        <fullName evidence="8">Cytosine-specific methyltransferase</fullName>
        <ecNumber evidence="8">2.1.1.37</ecNumber>
    </recommendedName>
</protein>
<dbReference type="Gene3D" id="3.40.50.150">
    <property type="entry name" value="Vaccinia Virus protein VP39"/>
    <property type="match status" value="1"/>
</dbReference>
<dbReference type="Gene3D" id="3.90.120.10">
    <property type="entry name" value="DNA Methylase, subunit A, domain 2"/>
    <property type="match status" value="1"/>
</dbReference>
<evidence type="ECO:0000256" key="3">
    <source>
        <dbReference type="ARBA" id="ARBA00022691"/>
    </source>
</evidence>
<evidence type="ECO:0000313" key="10">
    <source>
        <dbReference type="Proteomes" id="UP000285776"/>
    </source>
</evidence>
<dbReference type="InterPro" id="IPR001525">
    <property type="entry name" value="C5_MeTfrase"/>
</dbReference>
<evidence type="ECO:0000256" key="6">
    <source>
        <dbReference type="PROSITE-ProRule" id="PRU01016"/>
    </source>
</evidence>
<dbReference type="EMBL" id="QSAV01000067">
    <property type="protein sequence ID" value="RGW74837.1"/>
    <property type="molecule type" value="Genomic_DNA"/>
</dbReference>
<comment type="similarity">
    <text evidence="6 7">Belongs to the class I-like SAM-binding methyltransferase superfamily. C5-methyltransferase family.</text>
</comment>
<evidence type="ECO:0000256" key="8">
    <source>
        <dbReference type="RuleBase" id="RU000417"/>
    </source>
</evidence>
<dbReference type="Proteomes" id="UP000285776">
    <property type="component" value="Unassembled WGS sequence"/>
</dbReference>
<keyword evidence="2 6" id="KW-0808">Transferase</keyword>
<dbReference type="SUPFAM" id="SSF53335">
    <property type="entry name" value="S-adenosyl-L-methionine-dependent methyltransferases"/>
    <property type="match status" value="1"/>
</dbReference>
<dbReference type="RefSeq" id="WP_118155202.1">
    <property type="nucleotide sequence ID" value="NZ_QSAV01000067.1"/>
</dbReference>
<dbReference type="Pfam" id="PF00145">
    <property type="entry name" value="DNA_methylase"/>
    <property type="match status" value="1"/>
</dbReference>
<dbReference type="PANTHER" id="PTHR46098">
    <property type="entry name" value="TRNA (CYTOSINE(38)-C(5))-METHYLTRANSFERASE"/>
    <property type="match status" value="1"/>
</dbReference>
<dbReference type="InterPro" id="IPR050750">
    <property type="entry name" value="C5-MTase"/>
</dbReference>
<evidence type="ECO:0000256" key="7">
    <source>
        <dbReference type="RuleBase" id="RU000416"/>
    </source>
</evidence>
<dbReference type="NCBIfam" id="TIGR00675">
    <property type="entry name" value="dcm"/>
    <property type="match status" value="1"/>
</dbReference>
<feature type="active site" evidence="6">
    <location>
        <position position="86"/>
    </location>
</feature>
<evidence type="ECO:0000256" key="1">
    <source>
        <dbReference type="ARBA" id="ARBA00022603"/>
    </source>
</evidence>
<keyword evidence="1 6" id="KW-0489">Methyltransferase</keyword>
<dbReference type="EC" id="2.1.1.37" evidence="8"/>
<sequence length="359" mass="40651">MRHLELFAGIGGFRRAMDLLTQDHIMDFHCIGYSEIDVKAVKTYCANFHPETDDELAMGDIVEFTSNKNNIKNLPKFDLVSGGFPCQTFSMMGKQAGFNEDRGQMFFHIIDILAAKKPRYVLLENVKNLKSHDKGRTFARIKQELETLGYKVFTDIFNTAQFQLPQTRNRLLIFATTEPVPANFEKLFTCDNIAATFEQVYQGLGTYHYQSVNDILSLEVDKKYFLSERIKPTLLADGSANFKSKSDINMSVARPLTATMHKMHRACQDNYYSQDFIESHGAINPVKTMSKEELALLPIRKLTPEEAFMLQGFPANFAINGRNAGVADGSLYKQAGNAVSVNTIYAVLYYLITNKIIHE</sequence>
<keyword evidence="4" id="KW-0680">Restriction system</keyword>
<dbReference type="GO" id="GO:0003886">
    <property type="term" value="F:DNA (cytosine-5-)-methyltransferase activity"/>
    <property type="evidence" value="ECO:0007669"/>
    <property type="project" value="UniProtKB-EC"/>
</dbReference>
<organism evidence="9 10">
    <name type="scientific">Segatella copri</name>
    <dbReference type="NCBI Taxonomy" id="165179"/>
    <lineage>
        <taxon>Bacteria</taxon>
        <taxon>Pseudomonadati</taxon>
        <taxon>Bacteroidota</taxon>
        <taxon>Bacteroidia</taxon>
        <taxon>Bacteroidales</taxon>
        <taxon>Prevotellaceae</taxon>
        <taxon>Segatella</taxon>
    </lineage>
</organism>
<dbReference type="PRINTS" id="PR00105">
    <property type="entry name" value="C5METTRFRASE"/>
</dbReference>
<comment type="catalytic activity">
    <reaction evidence="5 8">
        <text>a 2'-deoxycytidine in DNA + S-adenosyl-L-methionine = a 5-methyl-2'-deoxycytidine in DNA + S-adenosyl-L-homocysteine + H(+)</text>
        <dbReference type="Rhea" id="RHEA:13681"/>
        <dbReference type="Rhea" id="RHEA-COMP:11369"/>
        <dbReference type="Rhea" id="RHEA-COMP:11370"/>
        <dbReference type="ChEBI" id="CHEBI:15378"/>
        <dbReference type="ChEBI" id="CHEBI:57856"/>
        <dbReference type="ChEBI" id="CHEBI:59789"/>
        <dbReference type="ChEBI" id="CHEBI:85452"/>
        <dbReference type="ChEBI" id="CHEBI:85454"/>
        <dbReference type="EC" id="2.1.1.37"/>
    </reaction>
</comment>
<proteinExistence type="inferred from homology"/>
<evidence type="ECO:0000256" key="4">
    <source>
        <dbReference type="ARBA" id="ARBA00022747"/>
    </source>
</evidence>
<comment type="caution">
    <text evidence="9">The sequence shown here is derived from an EMBL/GenBank/DDBJ whole genome shotgun (WGS) entry which is preliminary data.</text>
</comment>
<dbReference type="AlphaFoldDB" id="A0AA92U8S3"/>
<gene>
    <name evidence="9" type="primary">dcm</name>
    <name evidence="9" type="ORF">DWV53_14175</name>
</gene>
<reference evidence="9 10" key="1">
    <citation type="submission" date="2018-08" db="EMBL/GenBank/DDBJ databases">
        <title>A genome reference for cultivated species of the human gut microbiota.</title>
        <authorList>
            <person name="Zou Y."/>
            <person name="Xue W."/>
            <person name="Luo G."/>
        </authorList>
    </citation>
    <scope>NUCLEOTIDE SEQUENCE [LARGE SCALE GENOMIC DNA]</scope>
    <source>
        <strain evidence="9 10">AF10-17</strain>
    </source>
</reference>
<keyword evidence="3 6" id="KW-0949">S-adenosyl-L-methionine</keyword>
<dbReference type="InterPro" id="IPR029063">
    <property type="entry name" value="SAM-dependent_MTases_sf"/>
</dbReference>
<dbReference type="GO" id="GO:0032259">
    <property type="term" value="P:methylation"/>
    <property type="evidence" value="ECO:0007669"/>
    <property type="project" value="UniProtKB-KW"/>
</dbReference>
<dbReference type="GO" id="GO:0009307">
    <property type="term" value="P:DNA restriction-modification system"/>
    <property type="evidence" value="ECO:0007669"/>
    <property type="project" value="UniProtKB-KW"/>
</dbReference>
<dbReference type="PROSITE" id="PS00095">
    <property type="entry name" value="C5_MTASE_2"/>
    <property type="match status" value="1"/>
</dbReference>
<dbReference type="InterPro" id="IPR018117">
    <property type="entry name" value="C5_DNA_meth_AS"/>
</dbReference>
<dbReference type="InterPro" id="IPR031303">
    <property type="entry name" value="C5_meth_CS"/>
</dbReference>
<evidence type="ECO:0000313" key="9">
    <source>
        <dbReference type="EMBL" id="RGW74837.1"/>
    </source>
</evidence>
<name>A0AA92U8S3_9BACT</name>
<dbReference type="PANTHER" id="PTHR46098:SF1">
    <property type="entry name" value="TRNA (CYTOSINE(38)-C(5))-METHYLTRANSFERASE"/>
    <property type="match status" value="1"/>
</dbReference>
<dbReference type="PROSITE" id="PS00094">
    <property type="entry name" value="C5_MTASE_1"/>
    <property type="match status" value="1"/>
</dbReference>
<accession>A0AA92U8S3</accession>
<evidence type="ECO:0000256" key="2">
    <source>
        <dbReference type="ARBA" id="ARBA00022679"/>
    </source>
</evidence>
<dbReference type="PROSITE" id="PS51679">
    <property type="entry name" value="SAM_MT_C5"/>
    <property type="match status" value="1"/>
</dbReference>
<evidence type="ECO:0000256" key="5">
    <source>
        <dbReference type="ARBA" id="ARBA00047422"/>
    </source>
</evidence>